<dbReference type="EMBL" id="CM047940">
    <property type="protein sequence ID" value="KAI9903507.1"/>
    <property type="molecule type" value="Genomic_DNA"/>
</dbReference>
<gene>
    <name evidence="1" type="ORF">N3K66_000036</name>
</gene>
<organism evidence="1 2">
    <name type="scientific">Trichothecium roseum</name>
    <dbReference type="NCBI Taxonomy" id="47278"/>
    <lineage>
        <taxon>Eukaryota</taxon>
        <taxon>Fungi</taxon>
        <taxon>Dikarya</taxon>
        <taxon>Ascomycota</taxon>
        <taxon>Pezizomycotina</taxon>
        <taxon>Sordariomycetes</taxon>
        <taxon>Hypocreomycetidae</taxon>
        <taxon>Hypocreales</taxon>
        <taxon>Hypocreales incertae sedis</taxon>
        <taxon>Trichothecium</taxon>
    </lineage>
</organism>
<proteinExistence type="predicted"/>
<protein>
    <submittedName>
        <fullName evidence="1">Uncharacterized protein</fullName>
    </submittedName>
</protein>
<evidence type="ECO:0000313" key="1">
    <source>
        <dbReference type="EMBL" id="KAI9903507.1"/>
    </source>
</evidence>
<sequence>MRTNTSNIAGATAAPGGNGTTATAATTSVSARRVRRSWTQSEDHALRTRVAHYGDARGSEGRWKDIACGVPGRTAKDCRKRWFHSLDPSLRKGRWTQDEDRTLLDAYSRLGPSWHEIASLIPGRKDDQCSKRYMDILGPSAQKRLLSWTEEEDGVLTEGVRTLGNRWSAIAARLPGRPPLTCRNRWRNLSKQKPHEREEEEGQEVDEGRNDVDDSTPESSEPPFGTPVSSSNAGLLTDLDALGAMDYPDPGDMGFHDLDTLMEEGLDMGPDLFPVNGAMGHGDVGYPMPDMALGLGGTHHHVPPPHVPDHHGGTLDSADAYQTPTLRRSSRLAGATGRQPVPPSVHHQDQPQQQQQHPHHQEQHHQEQHQPQTNDQEAAQLRLRATELAAERESAGSQETMRTEISNLPGGSTMSGGRVDEMSEAAQGGVHVHHHYHHHHYHHYHHHHHHYHYPSF</sequence>
<reference evidence="1" key="1">
    <citation type="submission" date="2022-10" db="EMBL/GenBank/DDBJ databases">
        <title>Complete Genome of Trichothecium roseum strain YXFP-22015, a Plant Pathogen Isolated from Citrus.</title>
        <authorList>
            <person name="Wang Y."/>
            <person name="Zhu L."/>
        </authorList>
    </citation>
    <scope>NUCLEOTIDE SEQUENCE</scope>
    <source>
        <strain evidence="1">YXFP-22015</strain>
    </source>
</reference>
<name>A0ACC0VAQ2_9HYPO</name>
<comment type="caution">
    <text evidence="1">The sequence shown here is derived from an EMBL/GenBank/DDBJ whole genome shotgun (WGS) entry which is preliminary data.</text>
</comment>
<keyword evidence="2" id="KW-1185">Reference proteome</keyword>
<dbReference type="Proteomes" id="UP001163324">
    <property type="component" value="Chromosome 1"/>
</dbReference>
<evidence type="ECO:0000313" key="2">
    <source>
        <dbReference type="Proteomes" id="UP001163324"/>
    </source>
</evidence>
<accession>A0ACC0VAQ2</accession>